<name>A0A0X3BMM1_9EURY</name>
<dbReference type="InterPro" id="IPR016024">
    <property type="entry name" value="ARM-type_fold"/>
</dbReference>
<dbReference type="Proteomes" id="UP000069850">
    <property type="component" value="Chromosome 1"/>
</dbReference>
<dbReference type="InterPro" id="IPR011989">
    <property type="entry name" value="ARM-like"/>
</dbReference>
<dbReference type="GeneID" id="27137405"/>
<evidence type="ECO:0000313" key="1">
    <source>
        <dbReference type="EMBL" id="CVK32775.1"/>
    </source>
</evidence>
<accession>A0A0X3BMM1</accession>
<dbReference type="OrthoDB" id="10495at2157"/>
<evidence type="ECO:0000313" key="2">
    <source>
        <dbReference type="Proteomes" id="UP000069850"/>
    </source>
</evidence>
<dbReference type="GeneID" id="25417895"/>
<gene>
    <name evidence="1" type="ORF">MMAB1_1562</name>
</gene>
<dbReference type="Gene3D" id="1.25.10.10">
    <property type="entry name" value="Leucine-rich Repeat Variant"/>
    <property type="match status" value="1"/>
</dbReference>
<dbReference type="AlphaFoldDB" id="A0A0X3BMM1"/>
<dbReference type="Pfam" id="PF03883">
    <property type="entry name" value="H2O2_YaaD"/>
    <property type="match status" value="1"/>
</dbReference>
<evidence type="ECO:0008006" key="3">
    <source>
        <dbReference type="Google" id="ProtNLM"/>
    </source>
</evidence>
<dbReference type="SUPFAM" id="SSF48371">
    <property type="entry name" value="ARM repeat"/>
    <property type="match status" value="1"/>
</dbReference>
<dbReference type="EMBL" id="LT158599">
    <property type="protein sequence ID" value="CVK32775.1"/>
    <property type="molecule type" value="Genomic_DNA"/>
</dbReference>
<proteinExistence type="predicted"/>
<organism evidence="1 2">
    <name type="scientific">Methanoculleus bourgensis</name>
    <dbReference type="NCBI Taxonomy" id="83986"/>
    <lineage>
        <taxon>Archaea</taxon>
        <taxon>Methanobacteriati</taxon>
        <taxon>Methanobacteriota</taxon>
        <taxon>Stenosarchaea group</taxon>
        <taxon>Methanomicrobia</taxon>
        <taxon>Methanomicrobiales</taxon>
        <taxon>Methanomicrobiaceae</taxon>
        <taxon>Methanoculleus</taxon>
    </lineage>
</organism>
<dbReference type="InterPro" id="IPR005583">
    <property type="entry name" value="YaaA"/>
</dbReference>
<dbReference type="KEGG" id="mema:MMAB1_1562"/>
<sequence>MAITLTIYCCLMVETVDRIQKRNEALIFRVGEQAFFVKLHDIREILGGTRLDARVFDKTNQDVGIIHPYNRSFRLKVGKHEYEAARKDVKEVFESRYRPDSLILILLGDSFHKIDCPGSADYRREHSILEQGLETDTRYSLVHSRQYVFHRLKNGGLTWQNTDLKDSYFNQALTPGEDFGGDATGPGLSYMPAMERYDGDFYASLGEEGKQQLLSSGHHILILSGLYGLVCPLEPVQMYDCILDEHNPNFDTWRQDNCLTRVLADYVRKHGIQRIFEFTSIHDYRNVIDWGSLKLATNSVEVFHCFYMHADGPKGLRTLGKFVRNVFLNLPEEQLLLIEPGSECEQVIFSDQSIRTDKAEKLPIPRNWGALNLETIPDEDVRRQLVDTEEQLVTLYRSPKPSSDAGSSIWLGYAKGLEKMLHNEVGRRLRAYVFSRCANDAWRLDGCAFWDLPKQLRDLLPLKEEEIKHINLGGWAYLRENLQASACNPLVSDVLTDLLAFIDREFGIDFDRIQMTCTYFSNHRGRATHTGTYTLKDIIEERKTILAHLNAVIDILYETHWKDRNRLLKDAQRADRYERLDAILALGKVRDSEVVDQLVYALSDPDFLVRGFAAVSLGLVGDKRACRPLMERHFAEHNWGVKIRIVYAREQLKCG</sequence>
<dbReference type="RefSeq" id="WP_014867136.1">
    <property type="nucleotide sequence ID" value="NZ_LT158599.1"/>
</dbReference>
<dbReference type="Pfam" id="PF13646">
    <property type="entry name" value="HEAT_2"/>
    <property type="match status" value="1"/>
</dbReference>
<reference evidence="1 2" key="1">
    <citation type="submission" date="2016-01" db="EMBL/GenBank/DDBJ databases">
        <authorList>
            <person name="Manzoor S."/>
        </authorList>
    </citation>
    <scope>NUCLEOTIDE SEQUENCE [LARGE SCALE GENOMIC DNA]</scope>
    <source>
        <strain evidence="1">Methanoculleus sp MAB1</strain>
    </source>
</reference>
<protein>
    <recommendedName>
        <fullName evidence="3">HEAT repeat domain-containing protein</fullName>
    </recommendedName>
</protein>